<dbReference type="EMBL" id="CP011307">
    <property type="protein sequence ID" value="ALP93552.1"/>
    <property type="molecule type" value="Genomic_DNA"/>
</dbReference>
<evidence type="ECO:0000313" key="8">
    <source>
        <dbReference type="EMBL" id="ALP93552.1"/>
    </source>
</evidence>
<feature type="transmembrane region" description="Helical" evidence="6">
    <location>
        <begin position="79"/>
        <end position="100"/>
    </location>
</feature>
<dbReference type="PANTHER" id="PTHR43478">
    <property type="entry name" value="NA+/H+ ANTIPORTER-RELATED"/>
    <property type="match status" value="1"/>
</dbReference>
<feature type="transmembrane region" description="Helical" evidence="6">
    <location>
        <begin position="567"/>
        <end position="584"/>
    </location>
</feature>
<keyword evidence="3 6" id="KW-0812">Transmembrane</keyword>
<reference evidence="9" key="2">
    <citation type="submission" date="2015-04" db="EMBL/GenBank/DDBJ databases">
        <title>A butyrogenic pathway from the amino acid lysine in a human gut commensal.</title>
        <authorList>
            <person name="de Vos W.M."/>
            <person name="Bui N.T.P."/>
            <person name="Plugge C.M."/>
            <person name="Ritari J."/>
        </authorList>
    </citation>
    <scope>NUCLEOTIDE SEQUENCE [LARGE SCALE GENOMIC DNA]</scope>
    <source>
        <strain evidence="9">AF211</strain>
    </source>
</reference>
<feature type="transmembrane region" description="Helical" evidence="6">
    <location>
        <begin position="210"/>
        <end position="228"/>
    </location>
</feature>
<dbReference type="Pfam" id="PF03553">
    <property type="entry name" value="Na_H_antiporter"/>
    <property type="match status" value="1"/>
</dbReference>
<dbReference type="GO" id="GO:0005886">
    <property type="term" value="C:plasma membrane"/>
    <property type="evidence" value="ECO:0007669"/>
    <property type="project" value="UniProtKB-SubCell"/>
</dbReference>
<feature type="transmembrane region" description="Helical" evidence="6">
    <location>
        <begin position="106"/>
        <end position="126"/>
    </location>
</feature>
<feature type="transmembrane region" description="Helical" evidence="6">
    <location>
        <begin position="171"/>
        <end position="189"/>
    </location>
</feature>
<feature type="transmembrane region" description="Helical" evidence="6">
    <location>
        <begin position="442"/>
        <end position="462"/>
    </location>
</feature>
<evidence type="ECO:0000256" key="4">
    <source>
        <dbReference type="ARBA" id="ARBA00022989"/>
    </source>
</evidence>
<dbReference type="InterPro" id="IPR018461">
    <property type="entry name" value="Na/H_Antiport_NhaC-like_C"/>
</dbReference>
<gene>
    <name evidence="8" type="ORF">IB211_01159</name>
</gene>
<name>A0A0S2W3D3_9FIRM</name>
<feature type="domain" description="Na+/H+ antiporter NhaC-like C-terminal" evidence="7">
    <location>
        <begin position="262"/>
        <end position="585"/>
    </location>
</feature>
<feature type="transmembrane region" description="Helical" evidence="6">
    <location>
        <begin position="133"/>
        <end position="151"/>
    </location>
</feature>
<dbReference type="KEGG" id="ibu:IB211_01159"/>
<keyword evidence="2" id="KW-1003">Cell membrane</keyword>
<feature type="transmembrane region" description="Helical" evidence="6">
    <location>
        <begin position="590"/>
        <end position="608"/>
    </location>
</feature>
<organism evidence="8 9">
    <name type="scientific">Intestinimonas butyriciproducens</name>
    <dbReference type="NCBI Taxonomy" id="1297617"/>
    <lineage>
        <taxon>Bacteria</taxon>
        <taxon>Bacillati</taxon>
        <taxon>Bacillota</taxon>
        <taxon>Clostridia</taxon>
        <taxon>Eubacteriales</taxon>
        <taxon>Intestinimonas</taxon>
    </lineage>
</organism>
<accession>A0A0S2W3D3</accession>
<evidence type="ECO:0000256" key="2">
    <source>
        <dbReference type="ARBA" id="ARBA00022475"/>
    </source>
</evidence>
<evidence type="ECO:0000256" key="3">
    <source>
        <dbReference type="ARBA" id="ARBA00022692"/>
    </source>
</evidence>
<feature type="transmembrane region" description="Helical" evidence="6">
    <location>
        <begin position="297"/>
        <end position="314"/>
    </location>
</feature>
<dbReference type="Proteomes" id="UP000064844">
    <property type="component" value="Chromosome"/>
</dbReference>
<feature type="transmembrane region" description="Helical" evidence="6">
    <location>
        <begin position="359"/>
        <end position="383"/>
    </location>
</feature>
<keyword evidence="9" id="KW-1185">Reference proteome</keyword>
<feature type="transmembrane region" description="Helical" evidence="6">
    <location>
        <begin position="403"/>
        <end position="421"/>
    </location>
</feature>
<keyword evidence="4 6" id="KW-1133">Transmembrane helix</keyword>
<evidence type="ECO:0000313" key="9">
    <source>
        <dbReference type="Proteomes" id="UP000064844"/>
    </source>
</evidence>
<feature type="transmembrane region" description="Helical" evidence="6">
    <location>
        <begin position="46"/>
        <end position="67"/>
    </location>
</feature>
<evidence type="ECO:0000259" key="7">
    <source>
        <dbReference type="Pfam" id="PF03553"/>
    </source>
</evidence>
<dbReference type="eggNOG" id="COG1757">
    <property type="taxonomic scope" value="Bacteria"/>
</dbReference>
<keyword evidence="5 6" id="KW-0472">Membrane</keyword>
<dbReference type="AlphaFoldDB" id="A0A0S2W3D3"/>
<feature type="transmembrane region" description="Helical" evidence="6">
    <location>
        <begin position="482"/>
        <end position="509"/>
    </location>
</feature>
<protein>
    <submittedName>
        <fullName evidence="8">Na+/H+ antiporter</fullName>
    </submittedName>
</protein>
<evidence type="ECO:0000256" key="5">
    <source>
        <dbReference type="ARBA" id="ARBA00023136"/>
    </source>
</evidence>
<proteinExistence type="predicted"/>
<evidence type="ECO:0000256" key="1">
    <source>
        <dbReference type="ARBA" id="ARBA00004651"/>
    </source>
</evidence>
<dbReference type="PANTHER" id="PTHR43478:SF1">
    <property type="entry name" value="NA+_H+ ANTIPORTER NHAC-LIKE C-TERMINAL DOMAIN-CONTAINING PROTEIN"/>
    <property type="match status" value="1"/>
</dbReference>
<reference evidence="8 9" key="1">
    <citation type="journal article" date="2015" name="Nat. Commun.">
        <title>Production of butyrate from lysine and the Amadori product fructoselysine by a human gut commensal.</title>
        <authorList>
            <person name="Bui T.P."/>
            <person name="Ritari J."/>
            <person name="Boeren S."/>
            <person name="de Waard P."/>
            <person name="Plugge C.M."/>
            <person name="de Vos W.M."/>
        </authorList>
    </citation>
    <scope>NUCLEOTIDE SEQUENCE [LARGE SCALE GENOMIC DNA]</scope>
    <source>
        <strain evidence="8 9">AF211</strain>
    </source>
</reference>
<evidence type="ECO:0000256" key="6">
    <source>
        <dbReference type="SAM" id="Phobius"/>
    </source>
</evidence>
<comment type="subcellular location">
    <subcellularLocation>
        <location evidence="1">Cell membrane</location>
        <topology evidence="1">Multi-pass membrane protein</topology>
    </subcellularLocation>
</comment>
<sequence length="624" mass="66836">MHNLKQQRNEIKLKNMVCVGINYKELQKTHIVFMKNALSFLGNYDILSVGIGLVYFSAARTLTTAYLKGRVNMHRTKRNFVPFILTIAAIVGILMTTAFAEGEAEYVSNFFSTPLSLLPPVLAIALALITKEVYTSLFLGCLVGGFLYANFNPVMGVTSTFDTLVESVGGNVALLAFLVMLGVIVVLMNRSGGSKAYGDWAKKHIKTKRGALLATMVLAIVLGVDDYFNNLTTGNVMRPVTDSHNISRAKLAYMIDSTAAPVCIMMPISSWAAAVAGVADTMEGVSGLQLFISAIPWNYYAILTLFTLVILAVFDEDFGPMKIHEDNAKKGDLYTTPERPFEGADDESKNSTKGKVADLVIPVIALIICCVSGLLYTGGFFTGSSDYFMDVMGAFADCDAPTGLMYGSFLALLFAFIFYMVRRTMNFAQFTDCIAEGFKVMVPAILILCFAWTISGVTNGLLGAKFFVADAMGAVASNFANFLPAVIFLVAVGLGFATGTSWGTFGILIPIVVSTFGVDAGTILTIGIAACLAGAVCGDHCSPISDTTILASTGAQCFHLNHVKTQLPYALTVAAVAFVNYIIAGLIQNVIVNLIIAFASMFIVLMALRATLGKDKVNARAAAK</sequence>
<dbReference type="PATRIC" id="fig|1297617.4.peg.1177"/>